<evidence type="ECO:0000313" key="10">
    <source>
        <dbReference type="Proteomes" id="UP000800097"/>
    </source>
</evidence>
<evidence type="ECO:0000256" key="7">
    <source>
        <dbReference type="SAM" id="MobiDB-lite"/>
    </source>
</evidence>
<dbReference type="RefSeq" id="XP_033651113.1">
    <property type="nucleotide sequence ID" value="XM_033793281.1"/>
</dbReference>
<dbReference type="GO" id="GO:0000978">
    <property type="term" value="F:RNA polymerase II cis-regulatory region sequence-specific DNA binding"/>
    <property type="evidence" value="ECO:0007669"/>
    <property type="project" value="TreeGrafter"/>
</dbReference>
<dbReference type="GO" id="GO:0005667">
    <property type="term" value="C:transcription regulator complex"/>
    <property type="evidence" value="ECO:0007669"/>
    <property type="project" value="TreeGrafter"/>
</dbReference>
<keyword evidence="10" id="KW-1185">Reference proteome</keyword>
<evidence type="ECO:0000259" key="8">
    <source>
        <dbReference type="PROSITE" id="PS50157"/>
    </source>
</evidence>
<accession>A0A6A6JBJ4</accession>
<reference evidence="9" key="1">
    <citation type="journal article" date="2020" name="Stud. Mycol.">
        <title>101 Dothideomycetes genomes: a test case for predicting lifestyles and emergence of pathogens.</title>
        <authorList>
            <person name="Haridas S."/>
            <person name="Albert R."/>
            <person name="Binder M."/>
            <person name="Bloem J."/>
            <person name="Labutti K."/>
            <person name="Salamov A."/>
            <person name="Andreopoulos B."/>
            <person name="Baker S."/>
            <person name="Barry K."/>
            <person name="Bills G."/>
            <person name="Bluhm B."/>
            <person name="Cannon C."/>
            <person name="Castanera R."/>
            <person name="Culley D."/>
            <person name="Daum C."/>
            <person name="Ezra D."/>
            <person name="Gonzalez J."/>
            <person name="Henrissat B."/>
            <person name="Kuo A."/>
            <person name="Liang C."/>
            <person name="Lipzen A."/>
            <person name="Lutzoni F."/>
            <person name="Magnuson J."/>
            <person name="Mondo S."/>
            <person name="Nolan M."/>
            <person name="Ohm R."/>
            <person name="Pangilinan J."/>
            <person name="Park H.-J."/>
            <person name="Ramirez L."/>
            <person name="Alfaro M."/>
            <person name="Sun H."/>
            <person name="Tritt A."/>
            <person name="Yoshinaga Y."/>
            <person name="Zwiers L.-H."/>
            <person name="Turgeon B."/>
            <person name="Goodwin S."/>
            <person name="Spatafora J."/>
            <person name="Crous P."/>
            <person name="Grigoriev I."/>
        </authorList>
    </citation>
    <scope>NUCLEOTIDE SEQUENCE</scope>
    <source>
        <strain evidence="9">CBS 379.55</strain>
    </source>
</reference>
<feature type="compositionally biased region" description="Polar residues" evidence="7">
    <location>
        <begin position="60"/>
        <end position="88"/>
    </location>
</feature>
<evidence type="ECO:0000256" key="2">
    <source>
        <dbReference type="ARBA" id="ARBA00022737"/>
    </source>
</evidence>
<dbReference type="PANTHER" id="PTHR14003:SF19">
    <property type="entry name" value="YY2 TRANSCRIPTION FACTOR"/>
    <property type="match status" value="1"/>
</dbReference>
<dbReference type="EMBL" id="ML986509">
    <property type="protein sequence ID" value="KAF2273574.1"/>
    <property type="molecule type" value="Genomic_DNA"/>
</dbReference>
<evidence type="ECO:0000256" key="3">
    <source>
        <dbReference type="ARBA" id="ARBA00022771"/>
    </source>
</evidence>
<dbReference type="SMART" id="SM00355">
    <property type="entry name" value="ZnF_C2H2"/>
    <property type="match status" value="3"/>
</dbReference>
<organism evidence="9 10">
    <name type="scientific">Westerdykella ornata</name>
    <dbReference type="NCBI Taxonomy" id="318751"/>
    <lineage>
        <taxon>Eukaryota</taxon>
        <taxon>Fungi</taxon>
        <taxon>Dikarya</taxon>
        <taxon>Ascomycota</taxon>
        <taxon>Pezizomycotina</taxon>
        <taxon>Dothideomycetes</taxon>
        <taxon>Pleosporomycetidae</taxon>
        <taxon>Pleosporales</taxon>
        <taxon>Sporormiaceae</taxon>
        <taxon>Westerdykella</taxon>
    </lineage>
</organism>
<dbReference type="PANTHER" id="PTHR14003">
    <property type="entry name" value="TRANSCRIPTIONAL REPRESSOR PROTEIN YY"/>
    <property type="match status" value="1"/>
</dbReference>
<keyword evidence="4" id="KW-0862">Zinc</keyword>
<feature type="domain" description="C2H2-type" evidence="8">
    <location>
        <begin position="280"/>
        <end position="310"/>
    </location>
</feature>
<feature type="region of interest" description="Disordered" evidence="7">
    <location>
        <begin position="370"/>
        <end position="390"/>
    </location>
</feature>
<dbReference type="Pfam" id="PF00096">
    <property type="entry name" value="zf-C2H2"/>
    <property type="match status" value="1"/>
</dbReference>
<name>A0A6A6JBJ4_WESOR</name>
<feature type="region of interest" description="Disordered" evidence="7">
    <location>
        <begin position="103"/>
        <end position="137"/>
    </location>
</feature>
<dbReference type="GeneID" id="54546456"/>
<feature type="compositionally biased region" description="Polar residues" evidence="7">
    <location>
        <begin position="109"/>
        <end position="136"/>
    </location>
</feature>
<dbReference type="GO" id="GO:0000981">
    <property type="term" value="F:DNA-binding transcription factor activity, RNA polymerase II-specific"/>
    <property type="evidence" value="ECO:0007669"/>
    <property type="project" value="TreeGrafter"/>
</dbReference>
<evidence type="ECO:0000256" key="4">
    <source>
        <dbReference type="ARBA" id="ARBA00022833"/>
    </source>
</evidence>
<feature type="domain" description="C2H2-type" evidence="8">
    <location>
        <begin position="250"/>
        <end position="277"/>
    </location>
</feature>
<dbReference type="OrthoDB" id="6910977at2759"/>
<feature type="region of interest" description="Disordered" evidence="7">
    <location>
        <begin position="1"/>
        <end position="44"/>
    </location>
</feature>
<feature type="compositionally biased region" description="Basic and acidic residues" evidence="7">
    <location>
        <begin position="213"/>
        <end position="229"/>
    </location>
</feature>
<feature type="region of interest" description="Disordered" evidence="7">
    <location>
        <begin position="213"/>
        <end position="245"/>
    </location>
</feature>
<keyword evidence="3 6" id="KW-0863">Zinc-finger</keyword>
<dbReference type="Gene3D" id="3.30.160.60">
    <property type="entry name" value="Classic Zinc Finger"/>
    <property type="match status" value="1"/>
</dbReference>
<dbReference type="GO" id="GO:0000785">
    <property type="term" value="C:chromatin"/>
    <property type="evidence" value="ECO:0007669"/>
    <property type="project" value="TreeGrafter"/>
</dbReference>
<dbReference type="InterPro" id="IPR036236">
    <property type="entry name" value="Znf_C2H2_sf"/>
</dbReference>
<sequence>MSDKGQQPTPPFNSPYQHAMRPTSMLQPSAYPSPARSDSEPSKYTAEGLGLYSLSHSFATSGPSTSSVLYTPSSQSTEHWSRFSSSGSPLVAETPADLWARNYDHRSSHSSPSWAAQDTPPRSSISSTKDMSTFSREGSAMIYAPHVKLEGGSEWASEGESSPPNVSHQLPLTVAPERLTTGIFPYDQAYGSPAVPRYEPASGYSYRHYEDAALSHEERAPSPRTRESGGRATARTRVRRNPTTPENANYSCATCGKLFQRSYNHKTHLETHNPARKKEHCCQYRDCDKQFVRKTDLDRHEKSVHLKRKDFRCRKCDAQFARKDTLRRHEEDGCPKRNELTDPTNVLSRTRAMRASSGIAYYPSPRADMYDTRSPPLFRDGSFPGTPSGY</sequence>
<dbReference type="GO" id="GO:0008270">
    <property type="term" value="F:zinc ion binding"/>
    <property type="evidence" value="ECO:0007669"/>
    <property type="project" value="UniProtKB-KW"/>
</dbReference>
<feature type="domain" description="C2H2-type" evidence="8">
    <location>
        <begin position="311"/>
        <end position="338"/>
    </location>
</feature>
<dbReference type="Proteomes" id="UP000800097">
    <property type="component" value="Unassembled WGS sequence"/>
</dbReference>
<evidence type="ECO:0000256" key="6">
    <source>
        <dbReference type="PROSITE-ProRule" id="PRU00042"/>
    </source>
</evidence>
<dbReference type="PROSITE" id="PS00028">
    <property type="entry name" value="ZINC_FINGER_C2H2_1"/>
    <property type="match status" value="2"/>
</dbReference>
<dbReference type="InterPro" id="IPR013087">
    <property type="entry name" value="Znf_C2H2_type"/>
</dbReference>
<evidence type="ECO:0000313" key="9">
    <source>
        <dbReference type="EMBL" id="KAF2273574.1"/>
    </source>
</evidence>
<dbReference type="PROSITE" id="PS50157">
    <property type="entry name" value="ZINC_FINGER_C2H2_2"/>
    <property type="match status" value="3"/>
</dbReference>
<proteinExistence type="predicted"/>
<gene>
    <name evidence="9" type="ORF">EI97DRAFT_154165</name>
</gene>
<keyword evidence="2" id="KW-0677">Repeat</keyword>
<dbReference type="AlphaFoldDB" id="A0A6A6JBJ4"/>
<evidence type="ECO:0000256" key="1">
    <source>
        <dbReference type="ARBA" id="ARBA00022723"/>
    </source>
</evidence>
<protein>
    <recommendedName>
        <fullName evidence="5">C2H2 type master regulator of conidiophore development brlA</fullName>
    </recommendedName>
</protein>
<keyword evidence="1" id="KW-0479">Metal-binding</keyword>
<feature type="region of interest" description="Disordered" evidence="7">
    <location>
        <begin position="60"/>
        <end position="90"/>
    </location>
</feature>
<dbReference type="SUPFAM" id="SSF57667">
    <property type="entry name" value="beta-beta-alpha zinc fingers"/>
    <property type="match status" value="2"/>
</dbReference>
<evidence type="ECO:0000256" key="5">
    <source>
        <dbReference type="ARBA" id="ARBA00044085"/>
    </source>
</evidence>